<organism evidence="1 2">
    <name type="scientific">Parabacteroides johnsonii</name>
    <dbReference type="NCBI Taxonomy" id="387661"/>
    <lineage>
        <taxon>Bacteria</taxon>
        <taxon>Pseudomonadati</taxon>
        <taxon>Bacteroidota</taxon>
        <taxon>Bacteroidia</taxon>
        <taxon>Bacteroidales</taxon>
        <taxon>Tannerellaceae</taxon>
        <taxon>Parabacteroides</taxon>
    </lineage>
</organism>
<sequence length="54" mass="5768">MKVSIGTAFTLFRSDPFATRIVSKTADVKQALVLGVHGPVGVLVVLIDRQSLSQ</sequence>
<evidence type="ECO:0000313" key="2">
    <source>
        <dbReference type="Proteomes" id="UP001213646"/>
    </source>
</evidence>
<comment type="caution">
    <text evidence="1">The sequence shown here is derived from an EMBL/GenBank/DDBJ whole genome shotgun (WGS) entry which is preliminary data.</text>
</comment>
<protein>
    <submittedName>
        <fullName evidence="1">Uncharacterized protein</fullName>
    </submittedName>
</protein>
<dbReference type="SUPFAM" id="SSF100950">
    <property type="entry name" value="NagB/RpiA/CoA transferase-like"/>
    <property type="match status" value="1"/>
</dbReference>
<proteinExistence type="predicted"/>
<dbReference type="AlphaFoldDB" id="A0AAW6IAG5"/>
<dbReference type="InterPro" id="IPR037171">
    <property type="entry name" value="NagB/RpiA_transferase-like"/>
</dbReference>
<dbReference type="InterPro" id="IPR024185">
    <property type="entry name" value="FTHF_cligase-like_sf"/>
</dbReference>
<dbReference type="EMBL" id="JAQPYX010000147">
    <property type="protein sequence ID" value="MDC7150771.1"/>
    <property type="molecule type" value="Genomic_DNA"/>
</dbReference>
<gene>
    <name evidence="1" type="ORF">PQG89_15360</name>
</gene>
<accession>A0AAW6IAG5</accession>
<dbReference type="Gene3D" id="3.40.50.10420">
    <property type="entry name" value="NagB/RpiA/CoA transferase-like"/>
    <property type="match status" value="1"/>
</dbReference>
<reference evidence="1" key="1">
    <citation type="submission" date="2023-01" db="EMBL/GenBank/DDBJ databases">
        <title>Exploring GABA producing Bacteroides strains toward improving mental health.</title>
        <authorList>
            <person name="Yousuf B."/>
            <person name="Bouhlel N.E."/>
            <person name="Mottawea W."/>
            <person name="Hammami R."/>
        </authorList>
    </citation>
    <scope>NUCLEOTIDE SEQUENCE</scope>
    <source>
        <strain evidence="1">UO.H1047</strain>
    </source>
</reference>
<evidence type="ECO:0000313" key="1">
    <source>
        <dbReference type="EMBL" id="MDC7150771.1"/>
    </source>
</evidence>
<name>A0AAW6IAG5_9BACT</name>
<dbReference type="Proteomes" id="UP001213646">
    <property type="component" value="Unassembled WGS sequence"/>
</dbReference>
<dbReference type="RefSeq" id="WP_208855785.1">
    <property type="nucleotide sequence ID" value="NZ_CAKWFF010000022.1"/>
</dbReference>